<evidence type="ECO:0000313" key="2">
    <source>
        <dbReference type="Proteomes" id="UP001211866"/>
    </source>
</evidence>
<protein>
    <submittedName>
        <fullName evidence="1">Uncharacterized protein</fullName>
    </submittedName>
</protein>
<organism evidence="1 2">
    <name type="scientific">Alcaligenes faecalis</name>
    <dbReference type="NCBI Taxonomy" id="511"/>
    <lineage>
        <taxon>Bacteria</taxon>
        <taxon>Pseudomonadati</taxon>
        <taxon>Pseudomonadota</taxon>
        <taxon>Betaproteobacteria</taxon>
        <taxon>Burkholderiales</taxon>
        <taxon>Alcaligenaceae</taxon>
        <taxon>Alcaligenes</taxon>
    </lineage>
</organism>
<gene>
    <name evidence="1" type="ORF">M2J83_07660</name>
</gene>
<dbReference type="EMBL" id="CP096916">
    <property type="protein sequence ID" value="WBM39676.1"/>
    <property type="molecule type" value="Genomic_DNA"/>
</dbReference>
<proteinExistence type="predicted"/>
<dbReference type="Proteomes" id="UP001211866">
    <property type="component" value="Chromosome"/>
</dbReference>
<name>A0ABY7N912_ALCFA</name>
<evidence type="ECO:0000313" key="1">
    <source>
        <dbReference type="EMBL" id="WBM39676.1"/>
    </source>
</evidence>
<accession>A0ABY7N912</accession>
<sequence length="106" mass="11138">MDKETATALASIQGRITSLELALAYAFAINHAERPEPYEDISVCFEAMRAQLSDIAAETIHDLGQDAFELGSVLNSGAAGALSQIETMTIGLLKSIRGEHGSATSG</sequence>
<reference evidence="1 2" key="1">
    <citation type="submission" date="2022-05" db="EMBL/GenBank/DDBJ databases">
        <title>Complete sequence of strain NY11312.</title>
        <authorList>
            <person name="Zhou D."/>
        </authorList>
    </citation>
    <scope>NUCLEOTIDE SEQUENCE [LARGE SCALE GENOMIC DNA]</scope>
    <source>
        <strain evidence="1 2">NY11312</strain>
    </source>
</reference>
<keyword evidence="2" id="KW-1185">Reference proteome</keyword>
<dbReference type="RefSeq" id="WP_270119444.1">
    <property type="nucleotide sequence ID" value="NZ_CP096916.1"/>
</dbReference>